<dbReference type="GO" id="GO:2000012">
    <property type="term" value="P:regulation of auxin polar transport"/>
    <property type="evidence" value="ECO:0007669"/>
    <property type="project" value="InterPro"/>
</dbReference>
<comment type="caution">
    <text evidence="1">The sequence shown here is derived from an EMBL/GenBank/DDBJ whole genome shotgun (WGS) entry which is preliminary data.</text>
</comment>
<sequence>MALLDWMHHKFRNSSIEPIKDFIIAQPSLDDQDTHMKPSFGSTYGPRSFNQAKHECEKYFSDTEAKREEDKVQEETSAVICELFHGFLTIGTLNLEPIINEPATPTFAMPLESITESKTELTDNDLKLINYELEKFLEAETKEECGDVSSGRNSHASTITLSGKLMDEAETECYEKILVCPLQGYLFGSSIELPETRKEVKKEKTSLEELFLRTKMTNEKDTEKIEGGNMQAMKAQKSAMHHVKKMLKKLHASSRNSVPSNSGDAAESISTKKILRKVGFSELEYSENPWVIRMFHKKIHPETTIAARDFADSHTNKVNNAPNRCYNNKEHMYPGADNNGFTLGSMSKMGIPCHKSNLKPPQDRLHGSNLSAKEHWIKTDAECKTKKNSRNTFIKSTLTTSQQV</sequence>
<evidence type="ECO:0000313" key="2">
    <source>
        <dbReference type="Proteomes" id="UP000811246"/>
    </source>
</evidence>
<dbReference type="AlphaFoldDB" id="A0A922FD72"/>
<gene>
    <name evidence="1" type="ORF">I3842_03G053300</name>
</gene>
<reference evidence="1" key="1">
    <citation type="submission" date="2021-01" db="EMBL/GenBank/DDBJ databases">
        <authorList>
            <person name="Lovell J.T."/>
            <person name="Bentley N."/>
            <person name="Bhattarai G."/>
            <person name="Jenkins J.W."/>
            <person name="Sreedasyam A."/>
            <person name="Alarcon Y."/>
            <person name="Bock C."/>
            <person name="Boston L."/>
            <person name="Carlson J."/>
            <person name="Cervantes K."/>
            <person name="Clermont K."/>
            <person name="Krom N."/>
            <person name="Kubenka K."/>
            <person name="Mamidi S."/>
            <person name="Mattison C."/>
            <person name="Monteros M."/>
            <person name="Pisani C."/>
            <person name="Plott C."/>
            <person name="Rajasekar S."/>
            <person name="Rhein H.S."/>
            <person name="Rohla C."/>
            <person name="Song M."/>
            <person name="Hilaire R.S."/>
            <person name="Shu S."/>
            <person name="Wells L."/>
            <person name="Wang X."/>
            <person name="Webber J."/>
            <person name="Heerema R.J."/>
            <person name="Klein P."/>
            <person name="Conner P."/>
            <person name="Grauke L."/>
            <person name="Grimwood J."/>
            <person name="Schmutz J."/>
            <person name="Randall J.J."/>
        </authorList>
    </citation>
    <scope>NUCLEOTIDE SEQUENCE</scope>
    <source>
        <tissue evidence="1">Leaf</tissue>
    </source>
</reference>
<evidence type="ECO:0000313" key="1">
    <source>
        <dbReference type="EMBL" id="KAG6720301.1"/>
    </source>
</evidence>
<organism evidence="1 2">
    <name type="scientific">Carya illinoinensis</name>
    <name type="common">Pecan</name>
    <dbReference type="NCBI Taxonomy" id="32201"/>
    <lineage>
        <taxon>Eukaryota</taxon>
        <taxon>Viridiplantae</taxon>
        <taxon>Streptophyta</taxon>
        <taxon>Embryophyta</taxon>
        <taxon>Tracheophyta</taxon>
        <taxon>Spermatophyta</taxon>
        <taxon>Magnoliopsida</taxon>
        <taxon>eudicotyledons</taxon>
        <taxon>Gunneridae</taxon>
        <taxon>Pentapetalae</taxon>
        <taxon>rosids</taxon>
        <taxon>fabids</taxon>
        <taxon>Fagales</taxon>
        <taxon>Juglandaceae</taxon>
        <taxon>Carya</taxon>
    </lineage>
</organism>
<dbReference type="InterPro" id="IPR038928">
    <property type="entry name" value="LAZY1"/>
</dbReference>
<protein>
    <submittedName>
        <fullName evidence="1">Uncharacterized protein</fullName>
    </submittedName>
</protein>
<dbReference type="PANTHER" id="PTHR34959:SF4">
    <property type="entry name" value="PROTEIN LAZY 1"/>
    <property type="match status" value="1"/>
</dbReference>
<dbReference type="GO" id="GO:0009630">
    <property type="term" value="P:gravitropism"/>
    <property type="evidence" value="ECO:0007669"/>
    <property type="project" value="InterPro"/>
</dbReference>
<accession>A0A922FD72</accession>
<dbReference type="PANTHER" id="PTHR34959">
    <property type="entry name" value="PROTEIN LAZY 1"/>
    <property type="match status" value="1"/>
</dbReference>
<proteinExistence type="predicted"/>
<name>A0A922FD72_CARIL</name>
<dbReference type="EMBL" id="CM031827">
    <property type="protein sequence ID" value="KAG6720301.1"/>
    <property type="molecule type" value="Genomic_DNA"/>
</dbReference>
<dbReference type="Proteomes" id="UP000811246">
    <property type="component" value="Chromosome 3"/>
</dbReference>